<keyword evidence="7" id="KW-1185">Reference proteome</keyword>
<gene>
    <name evidence="6" type="ORF">ACHAWO_012371</name>
</gene>
<dbReference type="GO" id="GO:0016740">
    <property type="term" value="F:transferase activity"/>
    <property type="evidence" value="ECO:0007669"/>
    <property type="project" value="UniProtKB-KW"/>
</dbReference>
<sequence>MISKPPLSPRSAKTDRPAPVLIRILATFLPIMAVMIFITTLYLFHLHHAHHDPEDDTGDMRHAFGEQQSGPNSVGGSALRHKVDLAHYLMEKYDKANQEQGKLEAEQGGWKGGDEESFIKMVKELSEEEPAVKDIAAVDELGKKVDTKLKFPPTNWQELQQELLDSNLLPKPIPKSRTARGYSGLPVDQTPALEGAQRGQIYCPGTDPRVQDVMSSYMAFWNDPRGARDAEVVHPNTAVWNTQHPHPFLPKPLPMPKPSHTDMSDPLVSRHNRLLWAKMRGKYLTFEPDTGGWNNLRMSFENILLYAAVSGRALVLPPDQNIYLLDPKKGDKRKGRNYFDLFNLTEHTELLRRVPILTAKEFLELEGAENGLIPINKYNSTFQKHLWAVTEECEDRKKSDVFCDDIYDHYWKNGLLADISAEQPTQDCVIFDTDVYDKGPDYLTKLDPTIQTRIENFCNGRRKVFYNQTMHDTPIWHFETLTTRYRLLVHFYSQNIFTDPIVDNYYKRFIRDYLRYHNDAMCAAGKIILALQYEGYALDPAAGASMNLDDELVGGYSSLHIRRGDLQFKEVKFDAQEWYENTKEMWKPYELLYIATDETFRPWFDGFKKRHSGPLRYLSDYKDLTGLGDLDVTVYGLVDTLVASRGTMFAGTWFSSFSGYIVRLRGYFGMSKFSTYYSWLERKYFMHTWMNAWEASLWAREYPTGWTSIDGDEYVSNDREGTKNPFEGRASVMPEPNGEHEITEVLDNIKPVARGVSGLPLDQTKAVVGAKRAQITCDHDVSKLAYWNEPQGDRDYSFMTPYQDKTPGLKPKYLAFSMDPGGFNNIRMSMEIVFLIAAVTGRTLVLPPDQPMYLLRNDPTNKRRGLAGFFDMQGESFKKRVKVISMEEFIKRESAPGGQFVLHPSAFEELSTLAREGCNKQQISCGKIHDYLVKFGVTPNITATHHQCLVVDDGMYQRGIPDYPDRAKEFCSSGNREIVYVTKEFNEPPLLYIQAAKPPTRMLAHFYGYIVFTDPSFGNYFKRFVRDLLHYRHEIFCAAGKIVESIQAIAKEHGFLPDSEGIGGFASLHVRRGDFQYKKMKLSADEWFNNTKDVLKENEILYISTDEKDKSFFDPFKQAGHQLFFLNDFVPHLEGLDPNHMGMVETVVASQGRVFVGTFRSTFSGYINRLRGYYGISMMNSYYGDLEHKRIMHEWSNVNLDTYAKEWPDAWIGIDSDKDPSKDKF</sequence>
<dbReference type="PANTHER" id="PTHR31469">
    <property type="entry name" value="OS07G0633600 PROTEIN"/>
    <property type="match status" value="1"/>
</dbReference>
<dbReference type="Gene3D" id="3.40.50.11350">
    <property type="match status" value="2"/>
</dbReference>
<keyword evidence="2" id="KW-0294">Fucose metabolism</keyword>
<evidence type="ECO:0000256" key="4">
    <source>
        <dbReference type="SAM" id="MobiDB-lite"/>
    </source>
</evidence>
<evidence type="ECO:0000256" key="2">
    <source>
        <dbReference type="ARBA" id="ARBA00023253"/>
    </source>
</evidence>
<keyword evidence="5" id="KW-0812">Transmembrane</keyword>
<dbReference type="AlphaFoldDB" id="A0ABD3NVN7"/>
<dbReference type="CDD" id="cd11296">
    <property type="entry name" value="O-FucT_like"/>
    <property type="match status" value="2"/>
</dbReference>
<dbReference type="Proteomes" id="UP001530400">
    <property type="component" value="Unassembled WGS sequence"/>
</dbReference>
<evidence type="ECO:0000256" key="1">
    <source>
        <dbReference type="ARBA" id="ARBA00022679"/>
    </source>
</evidence>
<protein>
    <recommendedName>
        <fullName evidence="8">O-fucosyltransferase family protein</fullName>
    </recommendedName>
</protein>
<evidence type="ECO:0000256" key="5">
    <source>
        <dbReference type="SAM" id="Phobius"/>
    </source>
</evidence>
<name>A0ABD3NVN7_9STRA</name>
<reference evidence="6 7" key="1">
    <citation type="submission" date="2024-10" db="EMBL/GenBank/DDBJ databases">
        <title>Updated reference genomes for cyclostephanoid diatoms.</title>
        <authorList>
            <person name="Roberts W.R."/>
            <person name="Alverson A.J."/>
        </authorList>
    </citation>
    <scope>NUCLEOTIDE SEQUENCE [LARGE SCALE GENOMIC DNA]</scope>
    <source>
        <strain evidence="6 7">AJA010-31</strain>
    </source>
</reference>
<dbReference type="Pfam" id="PF10250">
    <property type="entry name" value="O-FucT"/>
    <property type="match status" value="2"/>
</dbReference>
<dbReference type="EMBL" id="JALLPJ020000934">
    <property type="protein sequence ID" value="KAL3779407.1"/>
    <property type="molecule type" value="Genomic_DNA"/>
</dbReference>
<keyword evidence="5" id="KW-0472">Membrane</keyword>
<proteinExistence type="predicted"/>
<comment type="caution">
    <text evidence="6">The sequence shown here is derived from an EMBL/GenBank/DDBJ whole genome shotgun (WGS) entry which is preliminary data.</text>
</comment>
<dbReference type="GO" id="GO:0006004">
    <property type="term" value="P:fucose metabolic process"/>
    <property type="evidence" value="ECO:0007669"/>
    <property type="project" value="UniProtKB-KW"/>
</dbReference>
<dbReference type="InterPro" id="IPR019378">
    <property type="entry name" value="GDP-Fuc_O-FucTrfase"/>
</dbReference>
<keyword evidence="1" id="KW-0808">Transferase</keyword>
<feature type="compositionally biased region" description="Polar residues" evidence="4">
    <location>
        <begin position="66"/>
        <end position="75"/>
    </location>
</feature>
<evidence type="ECO:0008006" key="8">
    <source>
        <dbReference type="Google" id="ProtNLM"/>
    </source>
</evidence>
<feature type="transmembrane region" description="Helical" evidence="5">
    <location>
        <begin position="20"/>
        <end position="44"/>
    </location>
</feature>
<accession>A0ABD3NVN7</accession>
<dbReference type="FunFam" id="3.40.50.11350:FF:000014">
    <property type="entry name" value="Uncharacterized protein"/>
    <property type="match status" value="1"/>
</dbReference>
<keyword evidence="3" id="KW-0119">Carbohydrate metabolism</keyword>
<evidence type="ECO:0000313" key="6">
    <source>
        <dbReference type="EMBL" id="KAL3779407.1"/>
    </source>
</evidence>
<evidence type="ECO:0000256" key="3">
    <source>
        <dbReference type="ARBA" id="ARBA00023277"/>
    </source>
</evidence>
<dbReference type="Gene3D" id="3.40.50.11340">
    <property type="match status" value="1"/>
</dbReference>
<evidence type="ECO:0000313" key="7">
    <source>
        <dbReference type="Proteomes" id="UP001530400"/>
    </source>
</evidence>
<organism evidence="6 7">
    <name type="scientific">Cyclotella atomus</name>
    <dbReference type="NCBI Taxonomy" id="382360"/>
    <lineage>
        <taxon>Eukaryota</taxon>
        <taxon>Sar</taxon>
        <taxon>Stramenopiles</taxon>
        <taxon>Ochrophyta</taxon>
        <taxon>Bacillariophyta</taxon>
        <taxon>Coscinodiscophyceae</taxon>
        <taxon>Thalassiosirophycidae</taxon>
        <taxon>Stephanodiscales</taxon>
        <taxon>Stephanodiscaceae</taxon>
        <taxon>Cyclotella</taxon>
    </lineage>
</organism>
<feature type="region of interest" description="Disordered" evidence="4">
    <location>
        <begin position="52"/>
        <end position="77"/>
    </location>
</feature>
<dbReference type="PANTHER" id="PTHR31469:SF8">
    <property type="entry name" value="OS07G0641000 PROTEIN"/>
    <property type="match status" value="1"/>
</dbReference>
<keyword evidence="5" id="KW-1133">Transmembrane helix</keyword>